<dbReference type="GO" id="GO:0005634">
    <property type="term" value="C:nucleus"/>
    <property type="evidence" value="ECO:0007669"/>
    <property type="project" value="UniProtKB-SubCell"/>
</dbReference>
<evidence type="ECO:0000256" key="5">
    <source>
        <dbReference type="ARBA" id="ARBA00023242"/>
    </source>
</evidence>
<keyword evidence="2" id="KW-0805">Transcription regulation</keyword>
<dbReference type="InterPro" id="IPR002487">
    <property type="entry name" value="TF_Kbox"/>
</dbReference>
<name>A0AAD9TG43_9ROSI</name>
<protein>
    <recommendedName>
        <fullName evidence="11">MADS-box protein FBP24</fullName>
    </recommendedName>
</protein>
<accession>A0AAD9TG43</accession>
<dbReference type="PROSITE" id="PS51297">
    <property type="entry name" value="K_BOX"/>
    <property type="match status" value="1"/>
</dbReference>
<evidence type="ECO:0000259" key="7">
    <source>
        <dbReference type="PROSITE" id="PS50066"/>
    </source>
</evidence>
<dbReference type="PRINTS" id="PR00404">
    <property type="entry name" value="MADSDOMAIN"/>
</dbReference>
<dbReference type="CDD" id="cd00265">
    <property type="entry name" value="MADS_MEF2_like"/>
    <property type="match status" value="1"/>
</dbReference>
<dbReference type="PROSITE" id="PS00350">
    <property type="entry name" value="MADS_BOX_1"/>
    <property type="match status" value="1"/>
</dbReference>
<evidence type="ECO:0000259" key="8">
    <source>
        <dbReference type="PROSITE" id="PS51297"/>
    </source>
</evidence>
<reference evidence="9" key="1">
    <citation type="journal article" date="2023" name="Plant J.">
        <title>Genome sequences and population genomics provide insights into the demographic history, inbreeding, and mutation load of two 'living fossil' tree species of Dipteronia.</title>
        <authorList>
            <person name="Feng Y."/>
            <person name="Comes H.P."/>
            <person name="Chen J."/>
            <person name="Zhu S."/>
            <person name="Lu R."/>
            <person name="Zhang X."/>
            <person name="Li P."/>
            <person name="Qiu J."/>
            <person name="Olsen K.M."/>
            <person name="Qiu Y."/>
        </authorList>
    </citation>
    <scope>NUCLEOTIDE SEQUENCE</scope>
    <source>
        <strain evidence="9">KIB01</strain>
    </source>
</reference>
<evidence type="ECO:0008006" key="11">
    <source>
        <dbReference type="Google" id="ProtNLM"/>
    </source>
</evidence>
<dbReference type="InterPro" id="IPR036879">
    <property type="entry name" value="TF_MADSbox_sf"/>
</dbReference>
<dbReference type="GO" id="GO:0046983">
    <property type="term" value="F:protein dimerization activity"/>
    <property type="evidence" value="ECO:0007669"/>
    <property type="project" value="InterPro"/>
</dbReference>
<dbReference type="Pfam" id="PF00319">
    <property type="entry name" value="SRF-TF"/>
    <property type="match status" value="1"/>
</dbReference>
<keyword evidence="3" id="KW-0238">DNA-binding</keyword>
<dbReference type="GO" id="GO:0000977">
    <property type="term" value="F:RNA polymerase II transcription regulatory region sequence-specific DNA binding"/>
    <property type="evidence" value="ECO:0007669"/>
    <property type="project" value="InterPro"/>
</dbReference>
<keyword evidence="5" id="KW-0539">Nucleus</keyword>
<evidence type="ECO:0000256" key="6">
    <source>
        <dbReference type="SAM" id="Coils"/>
    </source>
</evidence>
<dbReference type="InterPro" id="IPR050142">
    <property type="entry name" value="MADS-box/MEF2_TF"/>
</dbReference>
<evidence type="ECO:0000256" key="2">
    <source>
        <dbReference type="ARBA" id="ARBA00023015"/>
    </source>
</evidence>
<dbReference type="GO" id="GO:0003700">
    <property type="term" value="F:DNA-binding transcription factor activity"/>
    <property type="evidence" value="ECO:0007669"/>
    <property type="project" value="InterPro"/>
</dbReference>
<dbReference type="Gene3D" id="3.40.1810.10">
    <property type="entry name" value="Transcription factor, MADS-box"/>
    <property type="match status" value="1"/>
</dbReference>
<evidence type="ECO:0000256" key="4">
    <source>
        <dbReference type="ARBA" id="ARBA00023163"/>
    </source>
</evidence>
<dbReference type="GO" id="GO:0045944">
    <property type="term" value="P:positive regulation of transcription by RNA polymerase II"/>
    <property type="evidence" value="ECO:0007669"/>
    <property type="project" value="InterPro"/>
</dbReference>
<dbReference type="SMART" id="SM00432">
    <property type="entry name" value="MADS"/>
    <property type="match status" value="1"/>
</dbReference>
<feature type="coiled-coil region" evidence="6">
    <location>
        <begin position="137"/>
        <end position="171"/>
    </location>
</feature>
<keyword evidence="4" id="KW-0804">Transcription</keyword>
<sequence>MRMGRGKIAIKRIENRTNRQVTFSKRRAGLLKKTHELSVLCDAHIGLIIFSTTGKLYQYCTETTSMEEIIRKYQIATGMRISENSVDPEQMKGELRRIKKVTHNLQLSLQRYTGDDLSSVQYDQLLQLEHQLENSVNKVRTRKFELLEQQMDNLRRKERMLEEENEQMFRMIRVDDDEQGAAWKVEEDSDQRHHVQVLDQFPFSGEAQPSSVLELSINPHHFPQSSSSSFRLQPAQPNLQDFTLHCPSYAIN</sequence>
<comment type="subcellular location">
    <subcellularLocation>
        <location evidence="1">Nucleus</location>
    </subcellularLocation>
</comment>
<dbReference type="PANTHER" id="PTHR48019">
    <property type="entry name" value="SERUM RESPONSE FACTOR HOMOLOG"/>
    <property type="match status" value="1"/>
</dbReference>
<keyword evidence="10" id="KW-1185">Reference proteome</keyword>
<gene>
    <name evidence="9" type="ORF">Ddye_029761</name>
</gene>
<feature type="domain" description="K-box" evidence="8">
    <location>
        <begin position="88"/>
        <end position="180"/>
    </location>
</feature>
<dbReference type="InterPro" id="IPR033896">
    <property type="entry name" value="MEF2-like_N"/>
</dbReference>
<dbReference type="Pfam" id="PF01486">
    <property type="entry name" value="K-box"/>
    <property type="match status" value="1"/>
</dbReference>
<evidence type="ECO:0000313" key="9">
    <source>
        <dbReference type="EMBL" id="KAK2634969.1"/>
    </source>
</evidence>
<evidence type="ECO:0000256" key="1">
    <source>
        <dbReference type="ARBA" id="ARBA00004123"/>
    </source>
</evidence>
<dbReference type="AlphaFoldDB" id="A0AAD9TG43"/>
<evidence type="ECO:0000256" key="3">
    <source>
        <dbReference type="ARBA" id="ARBA00023125"/>
    </source>
</evidence>
<comment type="caution">
    <text evidence="9">The sequence shown here is derived from an EMBL/GenBank/DDBJ whole genome shotgun (WGS) entry which is preliminary data.</text>
</comment>
<dbReference type="PROSITE" id="PS50066">
    <property type="entry name" value="MADS_BOX_2"/>
    <property type="match status" value="1"/>
</dbReference>
<feature type="domain" description="MADS-box" evidence="7">
    <location>
        <begin position="3"/>
        <end position="63"/>
    </location>
</feature>
<keyword evidence="6" id="KW-0175">Coiled coil</keyword>
<evidence type="ECO:0000313" key="10">
    <source>
        <dbReference type="Proteomes" id="UP001280121"/>
    </source>
</evidence>
<organism evidence="9 10">
    <name type="scientific">Dipteronia dyeriana</name>
    <dbReference type="NCBI Taxonomy" id="168575"/>
    <lineage>
        <taxon>Eukaryota</taxon>
        <taxon>Viridiplantae</taxon>
        <taxon>Streptophyta</taxon>
        <taxon>Embryophyta</taxon>
        <taxon>Tracheophyta</taxon>
        <taxon>Spermatophyta</taxon>
        <taxon>Magnoliopsida</taxon>
        <taxon>eudicotyledons</taxon>
        <taxon>Gunneridae</taxon>
        <taxon>Pentapetalae</taxon>
        <taxon>rosids</taxon>
        <taxon>malvids</taxon>
        <taxon>Sapindales</taxon>
        <taxon>Sapindaceae</taxon>
        <taxon>Hippocastanoideae</taxon>
        <taxon>Acereae</taxon>
        <taxon>Dipteronia</taxon>
    </lineage>
</organism>
<dbReference type="SUPFAM" id="SSF55455">
    <property type="entry name" value="SRF-like"/>
    <property type="match status" value="1"/>
</dbReference>
<dbReference type="Proteomes" id="UP001280121">
    <property type="component" value="Unassembled WGS sequence"/>
</dbReference>
<proteinExistence type="predicted"/>
<dbReference type="EMBL" id="JANJYI010000009">
    <property type="protein sequence ID" value="KAK2634969.1"/>
    <property type="molecule type" value="Genomic_DNA"/>
</dbReference>
<dbReference type="InterPro" id="IPR002100">
    <property type="entry name" value="TF_MADSbox"/>
</dbReference>